<dbReference type="AlphaFoldDB" id="A0BQJ7"/>
<dbReference type="EMBL" id="CT868009">
    <property type="protein sequence ID" value="CAK60814.1"/>
    <property type="molecule type" value="Genomic_DNA"/>
</dbReference>
<gene>
    <name evidence="1" type="ORF">GSPATT00031043001</name>
</gene>
<dbReference type="KEGG" id="ptm:GSPATT00031043001"/>
<keyword evidence="2" id="KW-1185">Reference proteome</keyword>
<organism evidence="1 2">
    <name type="scientific">Paramecium tetraurelia</name>
    <dbReference type="NCBI Taxonomy" id="5888"/>
    <lineage>
        <taxon>Eukaryota</taxon>
        <taxon>Sar</taxon>
        <taxon>Alveolata</taxon>
        <taxon>Ciliophora</taxon>
        <taxon>Intramacronucleata</taxon>
        <taxon>Oligohymenophorea</taxon>
        <taxon>Peniculida</taxon>
        <taxon>Parameciidae</taxon>
        <taxon>Paramecium</taxon>
    </lineage>
</organism>
<proteinExistence type="predicted"/>
<dbReference type="RefSeq" id="XP_001428212.1">
    <property type="nucleotide sequence ID" value="XM_001428175.1"/>
</dbReference>
<accession>A0BQJ7</accession>
<dbReference type="Proteomes" id="UP000000600">
    <property type="component" value="Unassembled WGS sequence"/>
</dbReference>
<dbReference type="GeneID" id="5013996"/>
<evidence type="ECO:0000313" key="1">
    <source>
        <dbReference type="EMBL" id="CAK60814.1"/>
    </source>
</evidence>
<name>A0BQJ7_PARTE</name>
<protein>
    <submittedName>
        <fullName evidence="1">Uncharacterized protein</fullName>
    </submittedName>
</protein>
<evidence type="ECO:0000313" key="2">
    <source>
        <dbReference type="Proteomes" id="UP000000600"/>
    </source>
</evidence>
<reference evidence="1 2" key="1">
    <citation type="journal article" date="2006" name="Nature">
        <title>Global trends of whole-genome duplications revealed by the ciliate Paramecium tetraurelia.</title>
        <authorList>
            <consortium name="Genoscope"/>
            <person name="Aury J.-M."/>
            <person name="Jaillon O."/>
            <person name="Duret L."/>
            <person name="Noel B."/>
            <person name="Jubin C."/>
            <person name="Porcel B.M."/>
            <person name="Segurens B."/>
            <person name="Daubin V."/>
            <person name="Anthouard V."/>
            <person name="Aiach N."/>
            <person name="Arnaiz O."/>
            <person name="Billaut A."/>
            <person name="Beisson J."/>
            <person name="Blanc I."/>
            <person name="Bouhouche K."/>
            <person name="Camara F."/>
            <person name="Duharcourt S."/>
            <person name="Guigo R."/>
            <person name="Gogendeau D."/>
            <person name="Katinka M."/>
            <person name="Keller A.-M."/>
            <person name="Kissmehl R."/>
            <person name="Klotz C."/>
            <person name="Koll F."/>
            <person name="Le Moue A."/>
            <person name="Lepere C."/>
            <person name="Malinsky S."/>
            <person name="Nowacki M."/>
            <person name="Nowak J.K."/>
            <person name="Plattner H."/>
            <person name="Poulain J."/>
            <person name="Ruiz F."/>
            <person name="Serrano V."/>
            <person name="Zagulski M."/>
            <person name="Dessen P."/>
            <person name="Betermier M."/>
            <person name="Weissenbach J."/>
            <person name="Scarpelli C."/>
            <person name="Schachter V."/>
            <person name="Sperling L."/>
            <person name="Meyer E."/>
            <person name="Cohen J."/>
            <person name="Wincker P."/>
        </authorList>
    </citation>
    <scope>NUCLEOTIDE SEQUENCE [LARGE SCALE GENOMIC DNA]</scope>
    <source>
        <strain evidence="1 2">Stock d4-2</strain>
    </source>
</reference>
<dbReference type="HOGENOM" id="CLU_2241810_0_0_1"/>
<dbReference type="InParanoid" id="A0BQJ7"/>
<dbReference type="OrthoDB" id="10307341at2759"/>
<sequence>MSNQKTPQSLNSSIIYTPIPLRLQYSASRSSKQGSKSNILWDSTSKEPFLQTHSQSPQKVLYVIITNTNRLQTFETLYHERPHNPMTRDEKFKELENLISSFDSEAFIQEVELFD</sequence>
<dbReference type="OMA" id="YHERPHN"/>